<protein>
    <submittedName>
        <fullName evidence="1">Uncharacterized protein</fullName>
    </submittedName>
</protein>
<reference evidence="1" key="1">
    <citation type="submission" date="2022-04" db="EMBL/GenBank/DDBJ databases">
        <title>Genome of the entomopathogenic fungus Entomophthora muscae.</title>
        <authorList>
            <person name="Elya C."/>
            <person name="Lovett B.R."/>
            <person name="Lee E."/>
            <person name="Macias A.M."/>
            <person name="Hajek A.E."/>
            <person name="De Bivort B.L."/>
            <person name="Kasson M.T."/>
            <person name="De Fine Licht H.H."/>
            <person name="Stajich J.E."/>
        </authorList>
    </citation>
    <scope>NUCLEOTIDE SEQUENCE</scope>
    <source>
        <strain evidence="1">Berkeley</strain>
    </source>
</reference>
<sequence length="177" mass="19337">MIFCYGSLSLNIFGIACSLISCVVLVMQSILTKKYLFKTNNFSQSFTKIDILFYSSVYAFILMSPVWLNIDGKQLFASSDSSISGSTLAPNPIVLLCYFLLSGASQCTQAIISFTLLSQTDAVTFSVASQLKRVIVIFSAMIYFGQALDASTALGFIMTGVGLWSYDKAKNLEKLKA</sequence>
<dbReference type="Proteomes" id="UP001165960">
    <property type="component" value="Unassembled WGS sequence"/>
</dbReference>
<proteinExistence type="predicted"/>
<name>A0ACC2SSA2_9FUNG</name>
<evidence type="ECO:0000313" key="2">
    <source>
        <dbReference type="Proteomes" id="UP001165960"/>
    </source>
</evidence>
<gene>
    <name evidence="1" type="ORF">DSO57_1023927</name>
</gene>
<organism evidence="1 2">
    <name type="scientific">Entomophthora muscae</name>
    <dbReference type="NCBI Taxonomy" id="34485"/>
    <lineage>
        <taxon>Eukaryota</taxon>
        <taxon>Fungi</taxon>
        <taxon>Fungi incertae sedis</taxon>
        <taxon>Zoopagomycota</taxon>
        <taxon>Entomophthoromycotina</taxon>
        <taxon>Entomophthoromycetes</taxon>
        <taxon>Entomophthorales</taxon>
        <taxon>Entomophthoraceae</taxon>
        <taxon>Entomophthora</taxon>
    </lineage>
</organism>
<comment type="caution">
    <text evidence="1">The sequence shown here is derived from an EMBL/GenBank/DDBJ whole genome shotgun (WGS) entry which is preliminary data.</text>
</comment>
<keyword evidence="2" id="KW-1185">Reference proteome</keyword>
<evidence type="ECO:0000313" key="1">
    <source>
        <dbReference type="EMBL" id="KAJ9065046.1"/>
    </source>
</evidence>
<dbReference type="EMBL" id="QTSX02004387">
    <property type="protein sequence ID" value="KAJ9065046.1"/>
    <property type="molecule type" value="Genomic_DNA"/>
</dbReference>
<accession>A0ACC2SSA2</accession>